<proteinExistence type="predicted"/>
<gene>
    <name evidence="1" type="ORF">K6978_16565</name>
</gene>
<evidence type="ECO:0000313" key="1">
    <source>
        <dbReference type="EMBL" id="WDM73779.1"/>
    </source>
</evidence>
<dbReference type="Proteomes" id="UP001214201">
    <property type="component" value="Chromosome"/>
</dbReference>
<protein>
    <submittedName>
        <fullName evidence="1">Uncharacterized protein</fullName>
    </submittedName>
</protein>
<dbReference type="EMBL" id="CP082214">
    <property type="protein sequence ID" value="WDM73779.1"/>
    <property type="molecule type" value="Genomic_DNA"/>
</dbReference>
<reference evidence="1 2" key="1">
    <citation type="submission" date="2021-08" db="EMBL/GenBank/DDBJ databases">
        <title>Genome sequences of Xanthomonas cucurbitae isolates from 5 Midwestern US states.</title>
        <authorList>
            <person name="Hind S.R."/>
        </authorList>
    </citation>
    <scope>NUCLEOTIDE SEQUENCE [LARGE SCALE GENOMIC DNA]</scope>
    <source>
        <strain evidence="1 2">OH_261</strain>
    </source>
</reference>
<evidence type="ECO:0000313" key="2">
    <source>
        <dbReference type="Proteomes" id="UP001214201"/>
    </source>
</evidence>
<organism evidence="1 2">
    <name type="scientific">Xanthomonas cucurbitae</name>
    <dbReference type="NCBI Taxonomy" id="56453"/>
    <lineage>
        <taxon>Bacteria</taxon>
        <taxon>Pseudomonadati</taxon>
        <taxon>Pseudomonadota</taxon>
        <taxon>Gammaproteobacteria</taxon>
        <taxon>Lysobacterales</taxon>
        <taxon>Lysobacteraceae</taxon>
        <taxon>Xanthomonas</taxon>
    </lineage>
</organism>
<name>A0ABY7YIW1_9XANT</name>
<sequence length="48" mass="5228">MRERSASLDEVAASADSEDALVMVWENGAVRQEWAPAQARARANAARL</sequence>
<accession>A0ABY7YIW1</accession>
<dbReference type="RefSeq" id="WP_158251431.1">
    <property type="nucleotide sequence ID" value="NZ_CP033326.1"/>
</dbReference>
<keyword evidence="2" id="KW-1185">Reference proteome</keyword>